<evidence type="ECO:0000256" key="1">
    <source>
        <dbReference type="SAM" id="MobiDB-lite"/>
    </source>
</evidence>
<feature type="region of interest" description="Disordered" evidence="1">
    <location>
        <begin position="1"/>
        <end position="129"/>
    </location>
</feature>
<evidence type="ECO:0000313" key="3">
    <source>
        <dbReference type="Proteomes" id="UP000286097"/>
    </source>
</evidence>
<sequence length="166" mass="17648">MDEPDGRSGDPPPGGGLVPATKDGDTGNGMMRDDQVGEVKNSVTARGLDLRAADAHESGKPATGSGAKILRQPTKEGRKLEYEEGHAGSARTVYCESGQQESTARPQEEEGAAENCSSNRAHSVPQPLGPEELYSSLVYEIKEAPDAALLEAWQVTVAYLFTDVYN</sequence>
<reference evidence="2 3" key="1">
    <citation type="submission" date="2018-06" db="EMBL/GenBank/DDBJ databases">
        <title>Comparative genomics of downy mildews reveals potential adaptations to biotrophy.</title>
        <authorList>
            <person name="Fletcher K."/>
            <person name="Klosterman S.J."/>
            <person name="Derevnina L."/>
            <person name="Martin F."/>
            <person name="Koike S."/>
            <person name="Reyes Chin-Wo S."/>
            <person name="Mou B."/>
            <person name="Michelmore R."/>
        </authorList>
    </citation>
    <scope>NUCLEOTIDE SEQUENCE [LARGE SCALE GENOMIC DNA]</scope>
    <source>
        <strain evidence="2 3">R13</strain>
    </source>
</reference>
<feature type="compositionally biased region" description="Basic and acidic residues" evidence="1">
    <location>
        <begin position="73"/>
        <end position="86"/>
    </location>
</feature>
<dbReference type="Proteomes" id="UP000286097">
    <property type="component" value="Unassembled WGS sequence"/>
</dbReference>
<dbReference type="EMBL" id="QKXF01000098">
    <property type="protein sequence ID" value="RQM17335.1"/>
    <property type="molecule type" value="Genomic_DNA"/>
</dbReference>
<dbReference type="OrthoDB" id="10526598at2759"/>
<name>A0A425CK25_9STRA</name>
<comment type="caution">
    <text evidence="2">The sequence shown here is derived from an EMBL/GenBank/DDBJ whole genome shotgun (WGS) entry which is preliminary data.</text>
</comment>
<dbReference type="AlphaFoldDB" id="A0A425CK25"/>
<feature type="compositionally biased region" description="Basic and acidic residues" evidence="1">
    <location>
        <begin position="48"/>
        <end position="59"/>
    </location>
</feature>
<accession>A0A425CK25</accession>
<organism evidence="2 3">
    <name type="scientific">Peronospora effusa</name>
    <dbReference type="NCBI Taxonomy" id="542832"/>
    <lineage>
        <taxon>Eukaryota</taxon>
        <taxon>Sar</taxon>
        <taxon>Stramenopiles</taxon>
        <taxon>Oomycota</taxon>
        <taxon>Peronosporomycetes</taxon>
        <taxon>Peronosporales</taxon>
        <taxon>Peronosporaceae</taxon>
        <taxon>Peronospora</taxon>
    </lineage>
</organism>
<evidence type="ECO:0000313" key="2">
    <source>
        <dbReference type="EMBL" id="RQM17335.1"/>
    </source>
</evidence>
<protein>
    <submittedName>
        <fullName evidence="2">Uncharacterized protein</fullName>
    </submittedName>
</protein>
<gene>
    <name evidence="2" type="ORF">DD237_001110</name>
</gene>
<proteinExistence type="predicted"/>
<dbReference type="VEuPathDB" id="FungiDB:DD237_001110"/>